<gene>
    <name evidence="4" type="ORF">WA026_015377</name>
</gene>
<evidence type="ECO:0000313" key="5">
    <source>
        <dbReference type="Proteomes" id="UP001431783"/>
    </source>
</evidence>
<name>A0AAW1UMM0_9CUCU</name>
<feature type="domain" description="Sulfotransferase" evidence="3">
    <location>
        <begin position="58"/>
        <end position="242"/>
    </location>
</feature>
<reference evidence="4 5" key="1">
    <citation type="submission" date="2023-03" db="EMBL/GenBank/DDBJ databases">
        <title>Genome insight into feeding habits of ladybird beetles.</title>
        <authorList>
            <person name="Li H.-S."/>
            <person name="Huang Y.-H."/>
            <person name="Pang H."/>
        </authorList>
    </citation>
    <scope>NUCLEOTIDE SEQUENCE [LARGE SCALE GENOMIC DNA]</scope>
    <source>
        <strain evidence="4">SYSU_2023b</strain>
        <tissue evidence="4">Whole body</tissue>
    </source>
</reference>
<dbReference type="AlphaFoldDB" id="A0AAW1UMM0"/>
<accession>A0AAW1UMM0</accession>
<sequence>MSKTYEFPYKFKDLTHEEKQTAIFQFFGGLKRVESTKYCFPARMEQYVQELYNFEPRKDDVWLIGYPRCGTTLTQEILYLLGTDLNYEKAAAKIMDERFPYIEQIIARTDADDKLYQKFLKQGRSPSGPDEEKLIPYHVKLMNTKEKRFIKSHYGFDFIHPELLEVGCKVVFISRNIKDCLVSITNFPVKEQKEANDAERIYELFQYYRRNLDPCGNYFEILKAAWKRRHNKNLLFLYYEEVMAVSSQD</sequence>
<comment type="similarity">
    <text evidence="1">Belongs to the sulfotransferase 1 family.</text>
</comment>
<evidence type="ECO:0000313" key="4">
    <source>
        <dbReference type="EMBL" id="KAK9881255.1"/>
    </source>
</evidence>
<dbReference type="Proteomes" id="UP001431783">
    <property type="component" value="Unassembled WGS sequence"/>
</dbReference>
<dbReference type="InterPro" id="IPR000863">
    <property type="entry name" value="Sulfotransferase_dom"/>
</dbReference>
<keyword evidence="5" id="KW-1185">Reference proteome</keyword>
<dbReference type="Gene3D" id="3.40.50.300">
    <property type="entry name" value="P-loop containing nucleotide triphosphate hydrolases"/>
    <property type="match status" value="1"/>
</dbReference>
<comment type="caution">
    <text evidence="4">The sequence shown here is derived from an EMBL/GenBank/DDBJ whole genome shotgun (WGS) entry which is preliminary data.</text>
</comment>
<dbReference type="SUPFAM" id="SSF52540">
    <property type="entry name" value="P-loop containing nucleoside triphosphate hydrolases"/>
    <property type="match status" value="1"/>
</dbReference>
<evidence type="ECO:0000256" key="2">
    <source>
        <dbReference type="ARBA" id="ARBA00022679"/>
    </source>
</evidence>
<dbReference type="EMBL" id="JARQZJ010000068">
    <property type="protein sequence ID" value="KAK9881255.1"/>
    <property type="molecule type" value="Genomic_DNA"/>
</dbReference>
<dbReference type="GO" id="GO:0008146">
    <property type="term" value="F:sulfotransferase activity"/>
    <property type="evidence" value="ECO:0007669"/>
    <property type="project" value="InterPro"/>
</dbReference>
<dbReference type="PANTHER" id="PTHR11783">
    <property type="entry name" value="SULFOTRANSFERASE SULT"/>
    <property type="match status" value="1"/>
</dbReference>
<evidence type="ECO:0000259" key="3">
    <source>
        <dbReference type="Pfam" id="PF00685"/>
    </source>
</evidence>
<proteinExistence type="inferred from homology"/>
<evidence type="ECO:0000256" key="1">
    <source>
        <dbReference type="ARBA" id="ARBA00005771"/>
    </source>
</evidence>
<keyword evidence="2" id="KW-0808">Transferase</keyword>
<dbReference type="Pfam" id="PF00685">
    <property type="entry name" value="Sulfotransfer_1"/>
    <property type="match status" value="1"/>
</dbReference>
<protein>
    <recommendedName>
        <fullName evidence="3">Sulfotransferase domain-containing protein</fullName>
    </recommendedName>
</protein>
<organism evidence="4 5">
    <name type="scientific">Henosepilachna vigintioctopunctata</name>
    <dbReference type="NCBI Taxonomy" id="420089"/>
    <lineage>
        <taxon>Eukaryota</taxon>
        <taxon>Metazoa</taxon>
        <taxon>Ecdysozoa</taxon>
        <taxon>Arthropoda</taxon>
        <taxon>Hexapoda</taxon>
        <taxon>Insecta</taxon>
        <taxon>Pterygota</taxon>
        <taxon>Neoptera</taxon>
        <taxon>Endopterygota</taxon>
        <taxon>Coleoptera</taxon>
        <taxon>Polyphaga</taxon>
        <taxon>Cucujiformia</taxon>
        <taxon>Coccinelloidea</taxon>
        <taxon>Coccinellidae</taxon>
        <taxon>Epilachninae</taxon>
        <taxon>Epilachnini</taxon>
        <taxon>Henosepilachna</taxon>
    </lineage>
</organism>
<dbReference type="InterPro" id="IPR027417">
    <property type="entry name" value="P-loop_NTPase"/>
</dbReference>